<dbReference type="PRINTS" id="PR00368">
    <property type="entry name" value="FADPNR"/>
</dbReference>
<dbReference type="Proteomes" id="UP000641588">
    <property type="component" value="Unassembled WGS sequence"/>
</dbReference>
<dbReference type="PRINTS" id="PR00469">
    <property type="entry name" value="PNDRDTASEII"/>
</dbReference>
<evidence type="ECO:0000256" key="1">
    <source>
        <dbReference type="ARBA" id="ARBA00023002"/>
    </source>
</evidence>
<protein>
    <submittedName>
        <fullName evidence="2">SidA/IucD/PvdA family monooxygenase</fullName>
    </submittedName>
</protein>
<dbReference type="GO" id="GO:0050660">
    <property type="term" value="F:flavin adenine dinucleotide binding"/>
    <property type="evidence" value="ECO:0007669"/>
    <property type="project" value="TreeGrafter"/>
</dbReference>
<dbReference type="GO" id="GO:0004497">
    <property type="term" value="F:monooxygenase activity"/>
    <property type="evidence" value="ECO:0007669"/>
    <property type="project" value="UniProtKB-KW"/>
</dbReference>
<dbReference type="PANTHER" id="PTHR43539">
    <property type="entry name" value="FLAVIN-BINDING MONOOXYGENASE-LIKE PROTEIN (AFU_ORTHOLOGUE AFUA_4G09220)"/>
    <property type="match status" value="1"/>
</dbReference>
<dbReference type="Gene3D" id="3.50.50.60">
    <property type="entry name" value="FAD/NAD(P)-binding domain"/>
    <property type="match status" value="1"/>
</dbReference>
<sequence length="350" mass="39002">MDYEVIIIGGGQSGLSTGYFLRKYNTEFMILDANNQIGDSWRNRYDSLTLFSPRAYSSLQGMPMPGEAEGYPNKDEVADYLESYAMAFSLPIRTKTLVTGLSKIYNGFRIHTNRDTYTAKNIIIAAGPFQTPFIPETAKALHADIYQVHSSQYKNPLQLQEGPVLVVGGGNSGTQIAAECSLSRQVILSVSKPLRFIPNRLLGKSIFSWFDILGLSQATSDSFIGRRLRQNEPIIGTELKPYLLNGSVRVKPATVRFGPEEVYFEDGSHLPVRNIIWATGFRCDYSWISIPGVVDVAGRPIHKRGVSPILGLYFVGLPWQHRRGSALIGGVGIDSEWIVEQLTWKHELSH</sequence>
<keyword evidence="2" id="KW-0503">Monooxygenase</keyword>
<accession>A0A972GQ82</accession>
<organism evidence="2 3">
    <name type="scientific">Paenibacillus foliorum</name>
    <dbReference type="NCBI Taxonomy" id="2654974"/>
    <lineage>
        <taxon>Bacteria</taxon>
        <taxon>Bacillati</taxon>
        <taxon>Bacillota</taxon>
        <taxon>Bacilli</taxon>
        <taxon>Bacillales</taxon>
        <taxon>Paenibacillaceae</taxon>
        <taxon>Paenibacillus</taxon>
    </lineage>
</organism>
<keyword evidence="3" id="KW-1185">Reference proteome</keyword>
<evidence type="ECO:0000313" key="3">
    <source>
        <dbReference type="Proteomes" id="UP000641588"/>
    </source>
</evidence>
<reference evidence="2" key="1">
    <citation type="submission" date="2019-10" db="EMBL/GenBank/DDBJ databases">
        <title>Description of Paenibacillus glebae sp. nov.</title>
        <authorList>
            <person name="Carlier A."/>
            <person name="Qi S."/>
        </authorList>
    </citation>
    <scope>NUCLEOTIDE SEQUENCE</scope>
    <source>
        <strain evidence="2">LMG 31456</strain>
    </source>
</reference>
<dbReference type="InterPro" id="IPR036188">
    <property type="entry name" value="FAD/NAD-bd_sf"/>
</dbReference>
<dbReference type="AlphaFoldDB" id="A0A972GQ82"/>
<gene>
    <name evidence="2" type="ORF">GC093_03995</name>
</gene>
<dbReference type="EMBL" id="WHOD01000013">
    <property type="protein sequence ID" value="NOU92399.1"/>
    <property type="molecule type" value="Genomic_DNA"/>
</dbReference>
<dbReference type="Pfam" id="PF13738">
    <property type="entry name" value="Pyr_redox_3"/>
    <property type="match status" value="1"/>
</dbReference>
<name>A0A972GQ82_9BACL</name>
<dbReference type="InterPro" id="IPR050982">
    <property type="entry name" value="Auxin_biosynth/cation_transpt"/>
</dbReference>
<comment type="caution">
    <text evidence="2">The sequence shown here is derived from an EMBL/GenBank/DDBJ whole genome shotgun (WGS) entry which is preliminary data.</text>
</comment>
<proteinExistence type="predicted"/>
<dbReference type="PANTHER" id="PTHR43539:SF78">
    <property type="entry name" value="FLAVIN-CONTAINING MONOOXYGENASE"/>
    <property type="match status" value="1"/>
</dbReference>
<keyword evidence="1" id="KW-0560">Oxidoreductase</keyword>
<evidence type="ECO:0000313" key="2">
    <source>
        <dbReference type="EMBL" id="NOU92399.1"/>
    </source>
</evidence>
<dbReference type="SUPFAM" id="SSF51905">
    <property type="entry name" value="FAD/NAD(P)-binding domain"/>
    <property type="match status" value="2"/>
</dbReference>